<dbReference type="Gene3D" id="3.30.70.260">
    <property type="match status" value="1"/>
</dbReference>
<dbReference type="AlphaFoldDB" id="A0A369P3Q0"/>
<dbReference type="InterPro" id="IPR002912">
    <property type="entry name" value="ACT_dom"/>
</dbReference>
<dbReference type="SUPFAM" id="SSF55021">
    <property type="entry name" value="ACT-like"/>
    <property type="match status" value="1"/>
</dbReference>
<gene>
    <name evidence="1" type="ORF">C1850_03100</name>
</gene>
<name>A0A369P3Q0_9ACTN</name>
<sequence>MKCVISVLGKDRSGVVAAIATTLADCGANIDDISQTILGEGRMFSMTMMVTLDPAVADFNTVQERLAADGERLSMQVLIQREDVFQAMYEI</sequence>
<accession>A0A369P3Q0</accession>
<dbReference type="Pfam" id="PF13740">
    <property type="entry name" value="ACT_6"/>
    <property type="match status" value="1"/>
</dbReference>
<dbReference type="GeneID" id="62678594"/>
<dbReference type="InterPro" id="IPR045865">
    <property type="entry name" value="ACT-like_dom_sf"/>
</dbReference>
<dbReference type="PROSITE" id="PS51671">
    <property type="entry name" value="ACT"/>
    <property type="match status" value="1"/>
</dbReference>
<dbReference type="InterPro" id="IPR050990">
    <property type="entry name" value="UPF0237/GcvR_regulator"/>
</dbReference>
<proteinExistence type="predicted"/>
<evidence type="ECO:0000313" key="2">
    <source>
        <dbReference type="Proteomes" id="UP000253805"/>
    </source>
</evidence>
<comment type="caution">
    <text evidence="1">The sequence shown here is derived from an EMBL/GenBank/DDBJ whole genome shotgun (WGS) entry which is preliminary data.</text>
</comment>
<protein>
    <submittedName>
        <fullName evidence="1">ACT domain-containing protein</fullName>
    </submittedName>
</protein>
<dbReference type="NCBIfam" id="NF001220">
    <property type="entry name" value="PRK00194.1"/>
    <property type="match status" value="1"/>
</dbReference>
<evidence type="ECO:0000313" key="1">
    <source>
        <dbReference type="EMBL" id="RDC45999.1"/>
    </source>
</evidence>
<organism evidence="1 2">
    <name type="scientific">Adlercreutzia equolifaciens subsp. celatus</name>
    <dbReference type="NCBI Taxonomy" id="394340"/>
    <lineage>
        <taxon>Bacteria</taxon>
        <taxon>Bacillati</taxon>
        <taxon>Actinomycetota</taxon>
        <taxon>Coriobacteriia</taxon>
        <taxon>Eggerthellales</taxon>
        <taxon>Eggerthellaceae</taxon>
        <taxon>Adlercreutzia</taxon>
    </lineage>
</organism>
<dbReference type="PANTHER" id="PTHR34875">
    <property type="entry name" value="UPF0237 PROTEIN MJ1558"/>
    <property type="match status" value="1"/>
</dbReference>
<reference evidence="1 2" key="1">
    <citation type="journal article" date="2018" name="Elife">
        <title>Discovery and characterization of a prevalent human gut bacterial enzyme sufficient for the inactivation of a family of plant toxins.</title>
        <authorList>
            <person name="Koppel N."/>
            <person name="Bisanz J.E."/>
            <person name="Pandelia M.E."/>
            <person name="Turnbaugh P.J."/>
            <person name="Balskus E.P."/>
        </authorList>
    </citation>
    <scope>NUCLEOTIDE SEQUENCE [LARGE SCALE GENOMIC DNA]</scope>
    <source>
        <strain evidence="1 2">OB21 GAM 11</strain>
    </source>
</reference>
<dbReference type="EMBL" id="PPUT01000005">
    <property type="protein sequence ID" value="RDC45999.1"/>
    <property type="molecule type" value="Genomic_DNA"/>
</dbReference>
<dbReference type="Proteomes" id="UP000253805">
    <property type="component" value="Unassembled WGS sequence"/>
</dbReference>
<dbReference type="RefSeq" id="WP_022741206.1">
    <property type="nucleotide sequence ID" value="NZ_AP024470.1"/>
</dbReference>
<dbReference type="PANTHER" id="PTHR34875:SF6">
    <property type="entry name" value="UPF0237 PROTEIN MJ1558"/>
    <property type="match status" value="1"/>
</dbReference>